<keyword evidence="3 10" id="KW-0663">Pyridoxal phosphate</keyword>
<evidence type="ECO:0000256" key="7">
    <source>
        <dbReference type="ARBA" id="ARBA00049534"/>
    </source>
</evidence>
<dbReference type="EC" id="4.3.3.6" evidence="10"/>
<comment type="similarity">
    <text evidence="1 10">Belongs to the glutaminase PdxT/SNO family.</text>
</comment>
<dbReference type="Proteomes" id="UP000501168">
    <property type="component" value="Chromosome"/>
</dbReference>
<comment type="catalytic activity">
    <reaction evidence="7 10">
        <text>L-glutamine + H2O = L-glutamate + NH4(+)</text>
        <dbReference type="Rhea" id="RHEA:15889"/>
        <dbReference type="ChEBI" id="CHEBI:15377"/>
        <dbReference type="ChEBI" id="CHEBI:28938"/>
        <dbReference type="ChEBI" id="CHEBI:29985"/>
        <dbReference type="ChEBI" id="CHEBI:58359"/>
        <dbReference type="EC" id="3.5.1.2"/>
    </reaction>
</comment>
<keyword evidence="14" id="KW-1185">Reference proteome</keyword>
<dbReference type="RefSeq" id="WP_166917631.1">
    <property type="nucleotide sequence ID" value="NZ_CP050253.1"/>
</dbReference>
<keyword evidence="2 10" id="KW-0378">Hydrolase</keyword>
<evidence type="ECO:0000256" key="2">
    <source>
        <dbReference type="ARBA" id="ARBA00022801"/>
    </source>
</evidence>
<dbReference type="GO" id="GO:1903600">
    <property type="term" value="C:glutaminase complex"/>
    <property type="evidence" value="ECO:0007669"/>
    <property type="project" value="TreeGrafter"/>
</dbReference>
<feature type="binding site" evidence="10 12">
    <location>
        <begin position="134"/>
        <end position="135"/>
    </location>
    <ligand>
        <name>L-glutamine</name>
        <dbReference type="ChEBI" id="CHEBI:58359"/>
    </ligand>
</feature>
<comment type="function">
    <text evidence="8 10">Catalyzes the hydrolysis of glutamine to glutamate and ammonia as part of the biosynthesis of pyridoxal 5'-phosphate. The resulting ammonia molecule is channeled to the active site of PdxS.</text>
</comment>
<evidence type="ECO:0000313" key="14">
    <source>
        <dbReference type="Proteomes" id="UP000501168"/>
    </source>
</evidence>
<name>A0A6G9IDM3_9GAMM</name>
<evidence type="ECO:0000256" key="4">
    <source>
        <dbReference type="ARBA" id="ARBA00022962"/>
    </source>
</evidence>
<dbReference type="GO" id="GO:0005829">
    <property type="term" value="C:cytosol"/>
    <property type="evidence" value="ECO:0007669"/>
    <property type="project" value="TreeGrafter"/>
</dbReference>
<dbReference type="InterPro" id="IPR002161">
    <property type="entry name" value="PdxT/SNO"/>
</dbReference>
<dbReference type="PROSITE" id="PS51130">
    <property type="entry name" value="PDXT_SNO_2"/>
    <property type="match status" value="1"/>
</dbReference>
<dbReference type="EMBL" id="CP050253">
    <property type="protein sequence ID" value="QIQ22335.1"/>
    <property type="molecule type" value="Genomic_DNA"/>
</dbReference>
<dbReference type="InterPro" id="IPR029062">
    <property type="entry name" value="Class_I_gatase-like"/>
</dbReference>
<feature type="active site" description="Charge relay system" evidence="10 11">
    <location>
        <position position="172"/>
    </location>
</feature>
<feature type="active site" description="Nucleophile" evidence="10 11">
    <location>
        <position position="79"/>
    </location>
</feature>
<dbReference type="InterPro" id="IPR021196">
    <property type="entry name" value="PdxT/SNO_CS"/>
</dbReference>
<dbReference type="AlphaFoldDB" id="A0A6G9IDM3"/>
<evidence type="ECO:0000313" key="13">
    <source>
        <dbReference type="EMBL" id="QIQ22335.1"/>
    </source>
</evidence>
<dbReference type="Pfam" id="PF01174">
    <property type="entry name" value="SNO"/>
    <property type="match status" value="1"/>
</dbReference>
<protein>
    <recommendedName>
        <fullName evidence="10">Pyridoxal 5'-phosphate synthase subunit PdxT</fullName>
        <ecNumber evidence="10">4.3.3.6</ecNumber>
    </recommendedName>
    <alternativeName>
        <fullName evidence="10">Pdx2</fullName>
    </alternativeName>
    <alternativeName>
        <fullName evidence="10">Pyridoxal 5'-phosphate synthase glutaminase subunit</fullName>
        <ecNumber evidence="10">3.5.1.2</ecNumber>
    </alternativeName>
</protein>
<dbReference type="CDD" id="cd01749">
    <property type="entry name" value="GATase1_PB"/>
    <property type="match status" value="1"/>
</dbReference>
<dbReference type="PANTHER" id="PTHR31559">
    <property type="entry name" value="PYRIDOXAL 5'-PHOSPHATE SYNTHASE SUBUNIT SNO"/>
    <property type="match status" value="1"/>
</dbReference>
<dbReference type="EC" id="3.5.1.2" evidence="10"/>
<dbReference type="UniPathway" id="UPA00245"/>
<organism evidence="13 14">
    <name type="scientific">Zophobihabitans entericus</name>
    <dbReference type="NCBI Taxonomy" id="1635327"/>
    <lineage>
        <taxon>Bacteria</taxon>
        <taxon>Pseudomonadati</taxon>
        <taxon>Pseudomonadota</taxon>
        <taxon>Gammaproteobacteria</taxon>
        <taxon>Orbales</taxon>
        <taxon>Orbaceae</taxon>
        <taxon>Zophobihabitans</taxon>
    </lineage>
</organism>
<dbReference type="PANTHER" id="PTHR31559:SF0">
    <property type="entry name" value="PYRIDOXAL 5'-PHOSPHATE SYNTHASE SUBUNIT SNO1-RELATED"/>
    <property type="match status" value="1"/>
</dbReference>
<dbReference type="GO" id="GO:0004359">
    <property type="term" value="F:glutaminase activity"/>
    <property type="evidence" value="ECO:0007669"/>
    <property type="project" value="UniProtKB-UniRule"/>
</dbReference>
<evidence type="ECO:0000256" key="9">
    <source>
        <dbReference type="ARBA" id="ARBA00064749"/>
    </source>
</evidence>
<keyword evidence="4 10" id="KW-0315">Glutamine amidotransferase</keyword>
<dbReference type="GO" id="GO:0036381">
    <property type="term" value="F:pyridoxal 5'-phosphate synthase (glutamine hydrolysing) activity"/>
    <property type="evidence" value="ECO:0007669"/>
    <property type="project" value="UniProtKB-UniRule"/>
</dbReference>
<dbReference type="KEGG" id="orb:IPMB12_00150"/>
<dbReference type="GO" id="GO:0008614">
    <property type="term" value="P:pyridoxine metabolic process"/>
    <property type="evidence" value="ECO:0007669"/>
    <property type="project" value="TreeGrafter"/>
</dbReference>
<dbReference type="PROSITE" id="PS51273">
    <property type="entry name" value="GATASE_TYPE_1"/>
    <property type="match status" value="1"/>
</dbReference>
<dbReference type="PIRSF" id="PIRSF005639">
    <property type="entry name" value="Glut_amidoT_SNO"/>
    <property type="match status" value="1"/>
</dbReference>
<keyword evidence="5 10" id="KW-0456">Lyase</keyword>
<evidence type="ECO:0000256" key="10">
    <source>
        <dbReference type="HAMAP-Rule" id="MF_01615"/>
    </source>
</evidence>
<dbReference type="FunFam" id="3.40.50.880:FF:000010">
    <property type="entry name" value="uncharacterized protein LOC100176842 isoform X2"/>
    <property type="match status" value="1"/>
</dbReference>
<dbReference type="Gene3D" id="3.40.50.880">
    <property type="match status" value="1"/>
</dbReference>
<comment type="catalytic activity">
    <reaction evidence="6 10">
        <text>aldehydo-D-ribose 5-phosphate + D-glyceraldehyde 3-phosphate + L-glutamine = pyridoxal 5'-phosphate + L-glutamate + phosphate + 3 H2O + H(+)</text>
        <dbReference type="Rhea" id="RHEA:31507"/>
        <dbReference type="ChEBI" id="CHEBI:15377"/>
        <dbReference type="ChEBI" id="CHEBI:15378"/>
        <dbReference type="ChEBI" id="CHEBI:29985"/>
        <dbReference type="ChEBI" id="CHEBI:43474"/>
        <dbReference type="ChEBI" id="CHEBI:58273"/>
        <dbReference type="ChEBI" id="CHEBI:58359"/>
        <dbReference type="ChEBI" id="CHEBI:59776"/>
        <dbReference type="ChEBI" id="CHEBI:597326"/>
        <dbReference type="EC" id="4.3.3.6"/>
    </reaction>
</comment>
<evidence type="ECO:0000256" key="3">
    <source>
        <dbReference type="ARBA" id="ARBA00022898"/>
    </source>
</evidence>
<feature type="binding site" evidence="10 12">
    <location>
        <begin position="47"/>
        <end position="49"/>
    </location>
    <ligand>
        <name>L-glutamine</name>
        <dbReference type="ChEBI" id="CHEBI:58359"/>
    </ligand>
</feature>
<dbReference type="HAMAP" id="MF_01615">
    <property type="entry name" value="PdxT"/>
    <property type="match status" value="1"/>
</dbReference>
<dbReference type="GO" id="GO:0006543">
    <property type="term" value="P:L-glutamine catabolic process"/>
    <property type="evidence" value="ECO:0007669"/>
    <property type="project" value="UniProtKB-UniRule"/>
</dbReference>
<dbReference type="NCBIfam" id="TIGR03800">
    <property type="entry name" value="PLP_synth_Pdx2"/>
    <property type="match status" value="1"/>
</dbReference>
<dbReference type="SUPFAM" id="SSF52317">
    <property type="entry name" value="Class I glutamine amidotransferase-like"/>
    <property type="match status" value="1"/>
</dbReference>
<accession>A0A6G9IDM3</accession>
<feature type="binding site" evidence="10 12">
    <location>
        <position position="105"/>
    </location>
    <ligand>
        <name>L-glutamine</name>
        <dbReference type="ChEBI" id="CHEBI:58359"/>
    </ligand>
</feature>
<dbReference type="InParanoid" id="A0A6G9IDM3"/>
<proteinExistence type="inferred from homology"/>
<gene>
    <name evidence="10 13" type="primary">pdxT</name>
    <name evidence="13" type="ORF">IPMB12_00150</name>
</gene>
<dbReference type="GO" id="GO:0042823">
    <property type="term" value="P:pyridoxal phosphate biosynthetic process"/>
    <property type="evidence" value="ECO:0007669"/>
    <property type="project" value="UniProtKB-UniRule"/>
</dbReference>
<evidence type="ECO:0000256" key="11">
    <source>
        <dbReference type="PIRSR" id="PIRSR005639-1"/>
    </source>
</evidence>
<comment type="subunit">
    <text evidence="9 10">In the presence of PdxS, forms a dodecamer of heterodimers. Only shows activity in the heterodimer.</text>
</comment>
<evidence type="ECO:0000256" key="6">
    <source>
        <dbReference type="ARBA" id="ARBA00047992"/>
    </source>
</evidence>
<reference evidence="13 14" key="1">
    <citation type="submission" date="2020-03" db="EMBL/GenBank/DDBJ databases">
        <title>Complete genome sequence of Orbus sp. IPMB12 (BCRC 80908).</title>
        <authorList>
            <person name="Lo W.-S."/>
            <person name="Chang T.-H."/>
            <person name="Kuo C.-H."/>
        </authorList>
    </citation>
    <scope>NUCLEOTIDE SEQUENCE [LARGE SCALE GENOMIC DNA]</scope>
    <source>
        <strain evidence="13 14">IPMB12</strain>
    </source>
</reference>
<evidence type="ECO:0000256" key="1">
    <source>
        <dbReference type="ARBA" id="ARBA00008345"/>
    </source>
</evidence>
<sequence length="189" mass="20583">MKTVGVLALQGAVTEHLNVLSRLQVRGIAVKKPEQLNDLDGLIIPGGESTAIRRLMERYGFIEAIKAFASNNKGLFGTCAGLVLLAERIEEEEACLGLIDCTVRRNGFGRQKESFELDLDIPVLGQKAFPALFIRAPLIIQVGSGVDVLAKVEDNIVAARSGNVLVTAFHPELSGDDRMMEYFIGECLR</sequence>
<evidence type="ECO:0000256" key="12">
    <source>
        <dbReference type="PIRSR" id="PIRSR005639-2"/>
    </source>
</evidence>
<comment type="pathway">
    <text evidence="10">Cofactor biosynthesis; pyridoxal 5'-phosphate biosynthesis.</text>
</comment>
<feature type="active site" description="Charge relay system" evidence="10 11">
    <location>
        <position position="170"/>
    </location>
</feature>
<evidence type="ECO:0000256" key="8">
    <source>
        <dbReference type="ARBA" id="ARBA00054599"/>
    </source>
</evidence>
<dbReference type="PROSITE" id="PS01236">
    <property type="entry name" value="PDXT_SNO_1"/>
    <property type="match status" value="1"/>
</dbReference>
<evidence type="ECO:0000256" key="5">
    <source>
        <dbReference type="ARBA" id="ARBA00023239"/>
    </source>
</evidence>